<name>A0A7W7T401_9PSEU</name>
<sequence length="51" mass="5557">MVFTVLELCVPQVVPVRVTSDVIPTGFGVVQRCLKWLPARASAAVWVSSRS</sequence>
<dbReference type="EMBL" id="JACHJS010000001">
    <property type="protein sequence ID" value="MBB4965906.1"/>
    <property type="molecule type" value="Genomic_DNA"/>
</dbReference>
<evidence type="ECO:0000313" key="1">
    <source>
        <dbReference type="EMBL" id="MBB4965906.1"/>
    </source>
</evidence>
<keyword evidence="2" id="KW-1185">Reference proteome</keyword>
<dbReference type="AlphaFoldDB" id="A0A7W7T401"/>
<protein>
    <submittedName>
        <fullName evidence="1">Uncharacterized protein</fullName>
    </submittedName>
</protein>
<gene>
    <name evidence="1" type="ORF">F4559_003265</name>
</gene>
<reference evidence="1 2" key="1">
    <citation type="submission" date="2020-08" db="EMBL/GenBank/DDBJ databases">
        <title>Sequencing the genomes of 1000 actinobacteria strains.</title>
        <authorList>
            <person name="Klenk H.-P."/>
        </authorList>
    </citation>
    <scope>NUCLEOTIDE SEQUENCE [LARGE SCALE GENOMIC DNA]</scope>
    <source>
        <strain evidence="1 2">DSM 45084</strain>
    </source>
</reference>
<dbReference type="Proteomes" id="UP000542674">
    <property type="component" value="Unassembled WGS sequence"/>
</dbReference>
<evidence type="ECO:0000313" key="2">
    <source>
        <dbReference type="Proteomes" id="UP000542674"/>
    </source>
</evidence>
<comment type="caution">
    <text evidence="1">The sequence shown here is derived from an EMBL/GenBank/DDBJ whole genome shotgun (WGS) entry which is preliminary data.</text>
</comment>
<organism evidence="1 2">
    <name type="scientific">Saccharothrix violaceirubra</name>
    <dbReference type="NCBI Taxonomy" id="413306"/>
    <lineage>
        <taxon>Bacteria</taxon>
        <taxon>Bacillati</taxon>
        <taxon>Actinomycetota</taxon>
        <taxon>Actinomycetes</taxon>
        <taxon>Pseudonocardiales</taxon>
        <taxon>Pseudonocardiaceae</taxon>
        <taxon>Saccharothrix</taxon>
    </lineage>
</organism>
<accession>A0A7W7T401</accession>
<proteinExistence type="predicted"/>